<organism evidence="2 3">
    <name type="scientific">Paracraurococcus ruber</name>
    <dbReference type="NCBI Taxonomy" id="77675"/>
    <lineage>
        <taxon>Bacteria</taxon>
        <taxon>Pseudomonadati</taxon>
        <taxon>Pseudomonadota</taxon>
        <taxon>Alphaproteobacteria</taxon>
        <taxon>Acetobacterales</taxon>
        <taxon>Roseomonadaceae</taxon>
        <taxon>Paracraurococcus</taxon>
    </lineage>
</organism>
<evidence type="ECO:0000313" key="2">
    <source>
        <dbReference type="EMBL" id="MBK1662226.1"/>
    </source>
</evidence>
<evidence type="ECO:0000256" key="1">
    <source>
        <dbReference type="SAM" id="SignalP"/>
    </source>
</evidence>
<proteinExistence type="predicted"/>
<evidence type="ECO:0008006" key="4">
    <source>
        <dbReference type="Google" id="ProtNLM"/>
    </source>
</evidence>
<keyword evidence="1" id="KW-0732">Signal</keyword>
<protein>
    <recommendedName>
        <fullName evidence="4">Type VI secretion system protein</fullName>
    </recommendedName>
</protein>
<feature type="chain" id="PRO_5046586050" description="Type VI secretion system protein" evidence="1">
    <location>
        <begin position="23"/>
        <end position="157"/>
    </location>
</feature>
<evidence type="ECO:0000313" key="3">
    <source>
        <dbReference type="Proteomes" id="UP000697995"/>
    </source>
</evidence>
<feature type="signal peptide" evidence="1">
    <location>
        <begin position="1"/>
        <end position="22"/>
    </location>
</feature>
<accession>A0ABS1D6Y2</accession>
<gene>
    <name evidence="2" type="ORF">CKO45_28990</name>
</gene>
<keyword evidence="3" id="KW-1185">Reference proteome</keyword>
<dbReference type="EMBL" id="NRSG01000487">
    <property type="protein sequence ID" value="MBK1662226.1"/>
    <property type="molecule type" value="Genomic_DNA"/>
</dbReference>
<reference evidence="2 3" key="1">
    <citation type="journal article" date="2020" name="Microorganisms">
        <title>Osmotic Adaptation and Compatible Solute Biosynthesis of Phototrophic Bacteria as Revealed from Genome Analyses.</title>
        <authorList>
            <person name="Imhoff J.F."/>
            <person name="Rahn T."/>
            <person name="Kunzel S."/>
            <person name="Keller A."/>
            <person name="Neulinger S.C."/>
        </authorList>
    </citation>
    <scope>NUCLEOTIDE SEQUENCE [LARGE SCALE GENOMIC DNA]</scope>
    <source>
        <strain evidence="2 3">DSM 15382</strain>
    </source>
</reference>
<dbReference type="Proteomes" id="UP000697995">
    <property type="component" value="Unassembled WGS sequence"/>
</dbReference>
<comment type="caution">
    <text evidence="2">The sequence shown here is derived from an EMBL/GenBank/DDBJ whole genome shotgun (WGS) entry which is preliminary data.</text>
</comment>
<name>A0ABS1D6Y2_9PROT</name>
<sequence length="157" mass="17281">MTLRRRPLLALPLPAMAMPALALLPGCGTMFARRVAVRRIAIAVAPGANDNTPIALDLVHVSDRPPLAGEIGALAAADWFERRSQYQRDWARDLEVRSWEVVPGQVLPEERLPAPRVSSDAFVFALYRRPGAHRTRLASGGRLLVRLGAEEMQVEEA</sequence>
<dbReference type="RefSeq" id="WP_133223028.1">
    <property type="nucleotide sequence ID" value="NZ_NRSG01000487.1"/>
</dbReference>